<proteinExistence type="predicted"/>
<keyword evidence="2" id="KW-1185">Reference proteome</keyword>
<dbReference type="EMBL" id="MZ130489">
    <property type="protein sequence ID" value="QWM90464.1"/>
    <property type="molecule type" value="Genomic_DNA"/>
</dbReference>
<gene>
    <name evidence="1" type="primary">gp_26601</name>
</gene>
<dbReference type="GeneID" id="75690766"/>
<dbReference type="Proteomes" id="UP000827432">
    <property type="component" value="Segment"/>
</dbReference>
<accession>A0AAE7RYH1</accession>
<organism evidence="1 2">
    <name type="scientific">uncultured phage cr2_1</name>
    <dbReference type="NCBI Taxonomy" id="2986394"/>
    <lineage>
        <taxon>Viruses</taxon>
        <taxon>Duplodnaviria</taxon>
        <taxon>Heunggongvirae</taxon>
        <taxon>Uroviricota</taxon>
        <taxon>Caudoviricetes</taxon>
        <taxon>Crassvirales</taxon>
        <taxon>Crevaviridae</taxon>
        <taxon>Coarsevirinae</taxon>
        <taxon>Junduvirus</taxon>
        <taxon>Junduvirus communis</taxon>
    </lineage>
</organism>
<reference evidence="1 2" key="1">
    <citation type="submission" date="2021-04" db="EMBL/GenBank/DDBJ databases">
        <authorList>
            <person name="Shkoporov A.N."/>
            <person name="Stockdale S.R."/>
            <person name="Guerin E."/>
            <person name="Ross R.P."/>
            <person name="Hill C."/>
        </authorList>
    </citation>
    <scope>NUCLEOTIDE SEQUENCE [LARGE SCALE GENOMIC DNA]</scope>
    <source>
        <strain evidence="2">cr2_1</strain>
    </source>
</reference>
<sequence length="347" mass="40408">MYSSCKEAHIAVNDKIQQINANRQESIRPQYIDIALNEAIDVLLTQKIKAFEETGRYYDDLQVLKTTYRSPLYLLANEGNRGFAFLPANYLHGVSYDASVIYDKFKRYRATESVTTRIYVVNISELFKTIPGYIEDFVIQIGNDTITFHYPAKIYRKEGLFEYINYMLSILLRKGYNVTYERYNNEYYPESLVFYFDTPQLIVVGDNKYTIKLVQFDYKCYSGLYEIITSNGVVTKVRESKSAGMDLVSDVQRRDMLQTYHNRLNRHIHPICTIESNRVLVDMDDTFVITDVAITYLRQPTRFDIVTDTATELPFKTEIINFATQKLLGKLKDEGYQIAINESNSLK</sequence>
<evidence type="ECO:0000313" key="1">
    <source>
        <dbReference type="EMBL" id="QWM90464.1"/>
    </source>
</evidence>
<name>A0AAE7RYH1_9CAUD</name>
<keyword evidence="1" id="KW-0378">Hydrolase</keyword>
<dbReference type="RefSeq" id="YP_010360036.1">
    <property type="nucleotide sequence ID" value="NC_062779.1"/>
</dbReference>
<dbReference type="KEGG" id="vg:75690766"/>
<dbReference type="GO" id="GO:0016787">
    <property type="term" value="F:hydrolase activity"/>
    <property type="evidence" value="ECO:0007669"/>
    <property type="project" value="UniProtKB-KW"/>
</dbReference>
<evidence type="ECO:0000313" key="2">
    <source>
        <dbReference type="Proteomes" id="UP000827432"/>
    </source>
</evidence>
<protein>
    <submittedName>
        <fullName evidence="1">Glycosyl hydrolase, polyPPase VTC-like, polyphosphate(PolyP) polymerase</fullName>
    </submittedName>
</protein>